<reference evidence="7 8" key="1">
    <citation type="submission" date="2024-12" db="EMBL/GenBank/DDBJ databases">
        <authorList>
            <person name="Lee Y."/>
        </authorList>
    </citation>
    <scope>NUCLEOTIDE SEQUENCE [LARGE SCALE GENOMIC DNA]</scope>
    <source>
        <strain evidence="7 8">03SUJ4</strain>
    </source>
</reference>
<feature type="compositionally biased region" description="Polar residues" evidence="4">
    <location>
        <begin position="224"/>
        <end position="233"/>
    </location>
</feature>
<feature type="domain" description="TonB-dependent transporter Oar-like beta-barrel" evidence="6">
    <location>
        <begin position="317"/>
        <end position="1217"/>
    </location>
</feature>
<evidence type="ECO:0000256" key="4">
    <source>
        <dbReference type="SAM" id="MobiDB-lite"/>
    </source>
</evidence>
<dbReference type="Pfam" id="PF25183">
    <property type="entry name" value="OMP_b-brl_4"/>
    <property type="match status" value="1"/>
</dbReference>
<keyword evidence="2" id="KW-0472">Membrane</keyword>
<accession>A0ABW9KJ02</accession>
<sequence length="1226" mass="127886">MRQRSSLPVLLALAAVTGAPLCAQDSKAPPQEPAQAATPATSSEPPAQQGGIITGTVTAATAAAANGKSQPGTPLPGVTVTATQSLTGKKYAAATDVNGTFRLLIPRNGRYVLRTEFAGFAPLTSEVLLNDSSHTGTSNFTLQLASRVAARASQAGGANAEAAAGFGSALGLSGAQTQALQRGLQSLRGAGTDAQASSDAGGNSGPSLNTLAGLDSSGADSVAVTGQSGQTNGMAGFNEDEVRNRIEGAIAEARRNGGQQADIANAVVGLVGSMMGGPGGFGGPGGGRGGPGGGGGPFRVGGGGGGRGGFRNFNPTQVHGNLFYQGGNGALDATQFSLTGTPIQPAYSTNRFGLNLTGSPYIPGLIKPSTKQFGFLNITGQRNETPTNIAGTVPTDAVRTGDFSGFTRTVSGVSMPVVIFDPVTGAPFGCASAAIYAANPACATNVIPANRISPQALALLNLYPHANQANPASNNTGEVYNYQRVTTAGQNQLQISARFVRNFGNAPTGRGGFGGMFGGGGGRQQPGQKPSLRQNINTNFSYSHSGNDIRAFAPSLDGKSFSDGMNAGVGYSIGYGRFNSNASINFNRAHATTQNLFTGGAVDPGSGLNIPKPTPLAPGFYNGVPTIGLSNFNSLSDTLPQDRVQQTFSFGDQVRWNHKKHNLNIGFDARRVQNNIIGSTNVLGSFTFSGVYTQDPSLTGAGGGSTGTGNSTGTASGSSFADFLLGAPQQTSIQAGLNKTHLRETVVNAYGFDDFRALPNLTLNLGLRYEYFSPYYETNNQLVNLDHSPDFSVVTPVQPDGTGPYSGKFPRSLVNPDRTMFSPRLGLAWRPKGNSNFAKNTVIRAGYGINYNTTAFGSFANSLSYQTPFAITQTNIASVQNSNDSGCGTFTTPGTVNRSNFTLTNGFNCTSKAVTNNFAINRDYRLGRVQVFNFGIQHTFGFGILLNVDYNGSLGSNLDIVSAPGATAQGLALQNAQGFTFENSVADSRSNGLFVSARKRMSRGISLQATYTYSHGIDNASTLSGGGGTVAQNFQRLDLEYGNSSFDVRHRATGNWVLELPFGENRAFLNKGGWLSYALNGFNLSGNFTFATGGYATPQYQNTAAQLVTGGNYTLRPDRVFSQPISGAGSLRNWFNPHAFTDPANVFGTSSRNSIQLPGTVSTDTSLSRDFAFGDLKNLEFRATATNVFNTVQYSGVNTVLNSATFGQVSSVAQARRLSFQARYRF</sequence>
<keyword evidence="8" id="KW-1185">Reference proteome</keyword>
<name>A0ABW9KJ02_9BACT</name>
<feature type="compositionally biased region" description="Low complexity" evidence="4">
    <location>
        <begin position="33"/>
        <end position="51"/>
    </location>
</feature>
<gene>
    <name evidence="7" type="ORF">ACK2TP_02310</name>
</gene>
<feature type="signal peptide" evidence="5">
    <location>
        <begin position="1"/>
        <end position="23"/>
    </location>
</feature>
<organism evidence="7 8">
    <name type="scientific">Terriglobus aquaticus</name>
    <dbReference type="NCBI Taxonomy" id="940139"/>
    <lineage>
        <taxon>Bacteria</taxon>
        <taxon>Pseudomonadati</taxon>
        <taxon>Acidobacteriota</taxon>
        <taxon>Terriglobia</taxon>
        <taxon>Terriglobales</taxon>
        <taxon>Acidobacteriaceae</taxon>
        <taxon>Terriglobus</taxon>
    </lineage>
</organism>
<comment type="subcellular location">
    <subcellularLocation>
        <location evidence="1">Cell outer membrane</location>
    </subcellularLocation>
</comment>
<evidence type="ECO:0000256" key="1">
    <source>
        <dbReference type="ARBA" id="ARBA00004442"/>
    </source>
</evidence>
<evidence type="ECO:0000259" key="6">
    <source>
        <dbReference type="Pfam" id="PF25183"/>
    </source>
</evidence>
<dbReference type="SUPFAM" id="SSF56935">
    <property type="entry name" value="Porins"/>
    <property type="match status" value="1"/>
</dbReference>
<dbReference type="Gene3D" id="2.60.40.1120">
    <property type="entry name" value="Carboxypeptidase-like, regulatory domain"/>
    <property type="match status" value="1"/>
</dbReference>
<dbReference type="Proteomes" id="UP001634747">
    <property type="component" value="Unassembled WGS sequence"/>
</dbReference>
<feature type="compositionally biased region" description="Polar residues" evidence="4">
    <location>
        <begin position="194"/>
        <end position="210"/>
    </location>
</feature>
<dbReference type="InterPro" id="IPR036942">
    <property type="entry name" value="Beta-barrel_TonB_sf"/>
</dbReference>
<feature type="region of interest" description="Disordered" evidence="4">
    <location>
        <begin position="279"/>
        <end position="309"/>
    </location>
</feature>
<feature type="chain" id="PRO_5045538716" evidence="5">
    <location>
        <begin position="24"/>
        <end position="1226"/>
    </location>
</feature>
<dbReference type="Gene3D" id="2.40.170.20">
    <property type="entry name" value="TonB-dependent receptor, beta-barrel domain"/>
    <property type="match status" value="1"/>
</dbReference>
<dbReference type="InterPro" id="IPR008969">
    <property type="entry name" value="CarboxyPept-like_regulatory"/>
</dbReference>
<evidence type="ECO:0000313" key="8">
    <source>
        <dbReference type="Proteomes" id="UP001634747"/>
    </source>
</evidence>
<keyword evidence="7" id="KW-0675">Receptor</keyword>
<keyword evidence="5" id="KW-0732">Signal</keyword>
<dbReference type="EMBL" id="JBJYXY010000001">
    <property type="protein sequence ID" value="MFN2974589.1"/>
    <property type="molecule type" value="Genomic_DNA"/>
</dbReference>
<dbReference type="Pfam" id="PF13620">
    <property type="entry name" value="CarboxypepD_reg"/>
    <property type="match status" value="1"/>
</dbReference>
<comment type="caution">
    <text evidence="7">The sequence shown here is derived from an EMBL/GenBank/DDBJ whole genome shotgun (WGS) entry which is preliminary data.</text>
</comment>
<feature type="region of interest" description="Disordered" evidence="4">
    <location>
        <begin position="189"/>
        <end position="240"/>
    </location>
</feature>
<keyword evidence="3" id="KW-0998">Cell outer membrane</keyword>
<dbReference type="InterPro" id="IPR057601">
    <property type="entry name" value="Oar-like_b-barrel"/>
</dbReference>
<evidence type="ECO:0000256" key="2">
    <source>
        <dbReference type="ARBA" id="ARBA00023136"/>
    </source>
</evidence>
<feature type="region of interest" description="Disordered" evidence="4">
    <location>
        <begin position="23"/>
        <end position="51"/>
    </location>
</feature>
<evidence type="ECO:0000256" key="3">
    <source>
        <dbReference type="ARBA" id="ARBA00023237"/>
    </source>
</evidence>
<protein>
    <submittedName>
        <fullName evidence="7">TonB-dependent receptor</fullName>
    </submittedName>
</protein>
<dbReference type="SUPFAM" id="SSF49464">
    <property type="entry name" value="Carboxypeptidase regulatory domain-like"/>
    <property type="match status" value="1"/>
</dbReference>
<evidence type="ECO:0000313" key="7">
    <source>
        <dbReference type="EMBL" id="MFN2974589.1"/>
    </source>
</evidence>
<proteinExistence type="predicted"/>
<dbReference type="RefSeq" id="WP_263413847.1">
    <property type="nucleotide sequence ID" value="NZ_BAABBH010000001.1"/>
</dbReference>
<evidence type="ECO:0000256" key="5">
    <source>
        <dbReference type="SAM" id="SignalP"/>
    </source>
</evidence>